<dbReference type="GO" id="GO:0004824">
    <property type="term" value="F:lysine-tRNA ligase activity"/>
    <property type="evidence" value="ECO:0007669"/>
    <property type="project" value="UniProtKB-EC"/>
</dbReference>
<sequence length="445" mass="47826">MRGAAHGIGGDWVSRLADEVVAEAERRAPGGTIPCTSELTPSGPMDLGDLRGVMTAHLVADEIQRRGRDCVHVLFWNDLAPLRALPPGTPRAWREHLGKPLASVPPPPWSAYLNWAYHWEAPMIDALAALGVAPYSISQEFVRTSAAYREELPFAVDGPGHGRIDPVLTRYRAQAGPVLATGLRGGTPTPGQALELVEAPVLRWLYARQPPDRPLAVSFGRELQRTYDEWDALARKAADGTAEPAEAAAHRRAVAAVAWPFPTASPPRPVEPRPLPVTPRPLPYRLLAAVAGLTAGRDEETLRLLRGLDPEDPVASLDEVRPRLDRAARWIGARVPAGHRVRLRDRPDAGLLASLGPAERASIRLLLDGLDGHWSLDGLTALVYGVPRIRAGLPAGAGPTPELKAAQRAFCALLYRLLTGRGSGPRLPPLLLAAGAGRVRELLGA</sequence>
<dbReference type="SUPFAM" id="SSF48163">
    <property type="entry name" value="An anticodon-binding domain of class I aminoacyl-tRNA synthetases"/>
    <property type="match status" value="1"/>
</dbReference>
<dbReference type="GO" id="GO:0006430">
    <property type="term" value="P:lysyl-tRNA aminoacylation"/>
    <property type="evidence" value="ECO:0007669"/>
    <property type="project" value="InterPro"/>
</dbReference>
<gene>
    <name evidence="13" type="ORF">FHS22_001448</name>
</gene>
<dbReference type="InterPro" id="IPR008925">
    <property type="entry name" value="aa_tRNA-synth_I_cd-bd_sf"/>
</dbReference>
<dbReference type="InterPro" id="IPR020751">
    <property type="entry name" value="aa-tRNA-synth_I_codon-bd_sub2"/>
</dbReference>
<proteinExistence type="inferred from homology"/>
<evidence type="ECO:0000313" key="14">
    <source>
        <dbReference type="Proteomes" id="UP000562352"/>
    </source>
</evidence>
<organism evidence="13 14">
    <name type="scientific">Planomonospora venezuelensis</name>
    <dbReference type="NCBI Taxonomy" id="1999"/>
    <lineage>
        <taxon>Bacteria</taxon>
        <taxon>Bacillati</taxon>
        <taxon>Actinomycetota</taxon>
        <taxon>Actinomycetes</taxon>
        <taxon>Streptosporangiales</taxon>
        <taxon>Streptosporangiaceae</taxon>
        <taxon>Planomonospora</taxon>
    </lineage>
</organism>
<dbReference type="InterPro" id="IPR014729">
    <property type="entry name" value="Rossmann-like_a/b/a_fold"/>
</dbReference>
<evidence type="ECO:0000256" key="1">
    <source>
        <dbReference type="ARBA" id="ARBA00004496"/>
    </source>
</evidence>
<evidence type="ECO:0000256" key="11">
    <source>
        <dbReference type="ARBA" id="ARBA00030563"/>
    </source>
</evidence>
<comment type="similarity">
    <text evidence="2">Belongs to the class-I aminoacyl-tRNA synthetase family.</text>
</comment>
<comment type="catalytic activity">
    <reaction evidence="12">
        <text>tRNA(Lys) + L-lysine + ATP = L-lysyl-tRNA(Lys) + AMP + diphosphate</text>
        <dbReference type="Rhea" id="RHEA:20792"/>
        <dbReference type="Rhea" id="RHEA-COMP:9696"/>
        <dbReference type="Rhea" id="RHEA-COMP:9697"/>
        <dbReference type="ChEBI" id="CHEBI:30616"/>
        <dbReference type="ChEBI" id="CHEBI:32551"/>
        <dbReference type="ChEBI" id="CHEBI:33019"/>
        <dbReference type="ChEBI" id="CHEBI:78442"/>
        <dbReference type="ChEBI" id="CHEBI:78529"/>
        <dbReference type="ChEBI" id="CHEBI:456215"/>
        <dbReference type="EC" id="6.1.1.6"/>
    </reaction>
</comment>
<evidence type="ECO:0000256" key="7">
    <source>
        <dbReference type="ARBA" id="ARBA00022741"/>
    </source>
</evidence>
<evidence type="ECO:0000256" key="12">
    <source>
        <dbReference type="ARBA" id="ARBA00048573"/>
    </source>
</evidence>
<dbReference type="Proteomes" id="UP000562352">
    <property type="component" value="Unassembled WGS sequence"/>
</dbReference>
<dbReference type="Gene3D" id="1.10.10.350">
    <property type="match status" value="1"/>
</dbReference>
<keyword evidence="10 13" id="KW-0030">Aminoacyl-tRNA synthetase</keyword>
<dbReference type="SUPFAM" id="SSF52374">
    <property type="entry name" value="Nucleotidylyl transferase"/>
    <property type="match status" value="1"/>
</dbReference>
<dbReference type="EC" id="6.1.1.6" evidence="3"/>
<evidence type="ECO:0000256" key="5">
    <source>
        <dbReference type="ARBA" id="ARBA00022490"/>
    </source>
</evidence>
<evidence type="ECO:0000313" key="13">
    <source>
        <dbReference type="EMBL" id="MBB5962189.1"/>
    </source>
</evidence>
<reference evidence="13 14" key="1">
    <citation type="submission" date="2020-08" db="EMBL/GenBank/DDBJ databases">
        <title>Genomic Encyclopedia of Type Strains, Phase III (KMG-III): the genomes of soil and plant-associated and newly described type strains.</title>
        <authorList>
            <person name="Whitman W."/>
        </authorList>
    </citation>
    <scope>NUCLEOTIDE SEQUENCE [LARGE SCALE GENOMIC DNA]</scope>
    <source>
        <strain evidence="13 14">CECT 3303</strain>
    </source>
</reference>
<evidence type="ECO:0000256" key="3">
    <source>
        <dbReference type="ARBA" id="ARBA00013166"/>
    </source>
</evidence>
<keyword evidence="14" id="KW-1185">Reference proteome</keyword>
<evidence type="ECO:0000256" key="10">
    <source>
        <dbReference type="ARBA" id="ARBA00023146"/>
    </source>
</evidence>
<dbReference type="AlphaFoldDB" id="A0A841CY10"/>
<dbReference type="PANTHER" id="PTHR37940">
    <property type="entry name" value="LYSINE--TRNA LIGASE"/>
    <property type="match status" value="1"/>
</dbReference>
<evidence type="ECO:0000256" key="6">
    <source>
        <dbReference type="ARBA" id="ARBA00022598"/>
    </source>
</evidence>
<evidence type="ECO:0000256" key="9">
    <source>
        <dbReference type="ARBA" id="ARBA00022917"/>
    </source>
</evidence>
<evidence type="ECO:0000256" key="2">
    <source>
        <dbReference type="ARBA" id="ARBA00005594"/>
    </source>
</evidence>
<comment type="caution">
    <text evidence="13">The sequence shown here is derived from an EMBL/GenBank/DDBJ whole genome shotgun (WGS) entry which is preliminary data.</text>
</comment>
<dbReference type="EMBL" id="JACHJJ010000003">
    <property type="protein sequence ID" value="MBB5962189.1"/>
    <property type="molecule type" value="Genomic_DNA"/>
</dbReference>
<name>A0A841CY10_PLAVE</name>
<dbReference type="InterPro" id="IPR002904">
    <property type="entry name" value="Lys-tRNA-ligase"/>
</dbReference>
<dbReference type="RefSeq" id="WP_338047639.1">
    <property type="nucleotide sequence ID" value="NZ_BAAAWZ010000001.1"/>
</dbReference>
<accession>A0A841CY10</accession>
<dbReference type="Gene3D" id="3.40.50.620">
    <property type="entry name" value="HUPs"/>
    <property type="match status" value="1"/>
</dbReference>
<dbReference type="PANTHER" id="PTHR37940:SF1">
    <property type="entry name" value="LYSINE--TRNA LIGASE"/>
    <property type="match status" value="1"/>
</dbReference>
<dbReference type="GO" id="GO:0005737">
    <property type="term" value="C:cytoplasm"/>
    <property type="evidence" value="ECO:0007669"/>
    <property type="project" value="UniProtKB-SubCell"/>
</dbReference>
<keyword evidence="6" id="KW-0436">Ligase</keyword>
<evidence type="ECO:0000256" key="8">
    <source>
        <dbReference type="ARBA" id="ARBA00022840"/>
    </source>
</evidence>
<keyword evidence="7" id="KW-0547">Nucleotide-binding</keyword>
<keyword evidence="5" id="KW-0963">Cytoplasm</keyword>
<protein>
    <recommendedName>
        <fullName evidence="4">Lysine--tRNA ligase</fullName>
        <ecNumber evidence="3">6.1.1.6</ecNumber>
    </recommendedName>
    <alternativeName>
        <fullName evidence="11">Lysyl-tRNA synthetase</fullName>
    </alternativeName>
</protein>
<dbReference type="GO" id="GO:0005524">
    <property type="term" value="F:ATP binding"/>
    <property type="evidence" value="ECO:0007669"/>
    <property type="project" value="UniProtKB-KW"/>
</dbReference>
<comment type="subcellular location">
    <subcellularLocation>
        <location evidence="1">Cytoplasm</location>
    </subcellularLocation>
</comment>
<keyword evidence="9" id="KW-0648">Protein biosynthesis</keyword>
<evidence type="ECO:0000256" key="4">
    <source>
        <dbReference type="ARBA" id="ARBA00015745"/>
    </source>
</evidence>
<keyword evidence="8" id="KW-0067">ATP-binding</keyword>
<dbReference type="GO" id="GO:0000049">
    <property type="term" value="F:tRNA binding"/>
    <property type="evidence" value="ECO:0007669"/>
    <property type="project" value="InterPro"/>
</dbReference>
<dbReference type="Pfam" id="PF01921">
    <property type="entry name" value="tRNA-synt_1f"/>
    <property type="match status" value="1"/>
</dbReference>